<dbReference type="InterPro" id="IPR015424">
    <property type="entry name" value="PyrdxlP-dep_Trfase"/>
</dbReference>
<dbReference type="Pfam" id="PF03473">
    <property type="entry name" value="MOSC"/>
    <property type="match status" value="1"/>
</dbReference>
<dbReference type="InterPro" id="IPR011037">
    <property type="entry name" value="Pyrv_Knase-like_insert_dom_sf"/>
</dbReference>
<feature type="compositionally biased region" description="Basic and acidic residues" evidence="5">
    <location>
        <begin position="608"/>
        <end position="642"/>
    </location>
</feature>
<evidence type="ECO:0000256" key="3">
    <source>
        <dbReference type="ARBA" id="ARBA00023150"/>
    </source>
</evidence>
<comment type="catalytic activity">
    <reaction evidence="4">
        <text>Mo-molybdopterin + L-cysteine + AH2 = thio-Mo-molybdopterin + L-alanine + A + H2O</text>
        <dbReference type="Rhea" id="RHEA:42636"/>
        <dbReference type="ChEBI" id="CHEBI:13193"/>
        <dbReference type="ChEBI" id="CHEBI:15377"/>
        <dbReference type="ChEBI" id="CHEBI:17499"/>
        <dbReference type="ChEBI" id="CHEBI:35235"/>
        <dbReference type="ChEBI" id="CHEBI:57972"/>
        <dbReference type="ChEBI" id="CHEBI:71302"/>
        <dbReference type="ChEBI" id="CHEBI:82685"/>
        <dbReference type="EC" id="2.8.1.9"/>
    </reaction>
</comment>
<evidence type="ECO:0000256" key="1">
    <source>
        <dbReference type="ARBA" id="ARBA00022679"/>
    </source>
</evidence>
<gene>
    <name evidence="7" type="ORF">O3P69_014454</name>
</gene>
<feature type="active site" evidence="4">
    <location>
        <position position="514"/>
    </location>
</feature>
<feature type="compositionally biased region" description="Basic and acidic residues" evidence="5">
    <location>
        <begin position="136"/>
        <end position="145"/>
    </location>
</feature>
<reference evidence="7 8" key="1">
    <citation type="submission" date="2023-03" db="EMBL/GenBank/DDBJ databases">
        <title>High-quality genome of Scylla paramamosain provides insights in environmental adaptation.</title>
        <authorList>
            <person name="Zhang L."/>
        </authorList>
    </citation>
    <scope>NUCLEOTIDE SEQUENCE [LARGE SCALE GENOMIC DNA]</scope>
    <source>
        <strain evidence="7">LZ_2023a</strain>
        <tissue evidence="7">Muscle</tissue>
    </source>
</reference>
<dbReference type="InterPro" id="IPR015422">
    <property type="entry name" value="PyrdxlP-dep_Trfase_small"/>
</dbReference>
<feature type="region of interest" description="Disordered" evidence="5">
    <location>
        <begin position="123"/>
        <end position="157"/>
    </location>
</feature>
<dbReference type="PROSITE" id="PS51340">
    <property type="entry name" value="MOSC"/>
    <property type="match status" value="1"/>
</dbReference>
<name>A0AAW0TBE1_SCYPA</name>
<dbReference type="Pfam" id="PF03476">
    <property type="entry name" value="MOSC_N"/>
    <property type="match status" value="1"/>
</dbReference>
<protein>
    <recommendedName>
        <fullName evidence="4">Molybdenum cofactor sulfurase</fullName>
        <shortName evidence="4">MCS</shortName>
        <shortName evidence="4">MOS</shortName>
        <shortName evidence="4">MoCo sulfurase</shortName>
        <ecNumber evidence="4">2.8.1.9</ecNumber>
    </recommendedName>
    <alternativeName>
        <fullName evidence="4">Molybdenum cofactor sulfurtransferase</fullName>
    </alternativeName>
</protein>
<dbReference type="AlphaFoldDB" id="A0AAW0TBE1"/>
<dbReference type="InterPro" id="IPR000192">
    <property type="entry name" value="Aminotrans_V_dom"/>
</dbReference>
<evidence type="ECO:0000313" key="7">
    <source>
        <dbReference type="EMBL" id="KAK8384890.1"/>
    </source>
</evidence>
<evidence type="ECO:0000256" key="4">
    <source>
        <dbReference type="HAMAP-Rule" id="MF_03050"/>
    </source>
</evidence>
<dbReference type="InterPro" id="IPR005302">
    <property type="entry name" value="MoCF_Sase_C"/>
</dbReference>
<dbReference type="GO" id="GO:0008265">
    <property type="term" value="F:molybdenum cofactor sulfurtransferase activity"/>
    <property type="evidence" value="ECO:0007669"/>
    <property type="project" value="UniProtKB-UniRule"/>
</dbReference>
<dbReference type="EMBL" id="JARAKH010000034">
    <property type="protein sequence ID" value="KAK8384890.1"/>
    <property type="molecule type" value="Genomic_DNA"/>
</dbReference>
<comment type="function">
    <text evidence="4">Sulfurates the molybdenum cofactor. Sulfation of molybdenum is essential for xanthine dehydrogenase (XDH) and aldehyde oxidase (ADO) enzymes in which molybdenum cofactor is liganded by 1 oxygen and 1 sulfur atom in active form.</text>
</comment>
<dbReference type="PANTHER" id="PTHR14237">
    <property type="entry name" value="MOLYBDOPTERIN COFACTOR SULFURASE MOSC"/>
    <property type="match status" value="1"/>
</dbReference>
<keyword evidence="8" id="KW-1185">Reference proteome</keyword>
<dbReference type="Gene3D" id="3.40.640.10">
    <property type="entry name" value="Type I PLP-dependent aspartate aminotransferase-like (Major domain)"/>
    <property type="match status" value="1"/>
</dbReference>
<dbReference type="GO" id="GO:0030170">
    <property type="term" value="F:pyridoxal phosphate binding"/>
    <property type="evidence" value="ECO:0007669"/>
    <property type="project" value="UniProtKB-UniRule"/>
</dbReference>
<dbReference type="EC" id="2.8.1.9" evidence="4"/>
<dbReference type="Gene3D" id="3.90.1150.10">
    <property type="entry name" value="Aspartate Aminotransferase, domain 1"/>
    <property type="match status" value="1"/>
</dbReference>
<dbReference type="SUPFAM" id="SSF141673">
    <property type="entry name" value="MOSC N-terminal domain-like"/>
    <property type="match status" value="2"/>
</dbReference>
<feature type="compositionally biased region" description="Low complexity" evidence="5">
    <location>
        <begin position="644"/>
        <end position="666"/>
    </location>
</feature>
<dbReference type="SUPFAM" id="SSF50800">
    <property type="entry name" value="PK beta-barrel domain-like"/>
    <property type="match status" value="1"/>
</dbReference>
<keyword evidence="3 4" id="KW-0501">Molybdenum cofactor biosynthesis</keyword>
<feature type="region of interest" description="Disordered" evidence="5">
    <location>
        <begin position="606"/>
        <end position="692"/>
    </location>
</feature>
<organism evidence="7 8">
    <name type="scientific">Scylla paramamosain</name>
    <name type="common">Mud crab</name>
    <dbReference type="NCBI Taxonomy" id="85552"/>
    <lineage>
        <taxon>Eukaryota</taxon>
        <taxon>Metazoa</taxon>
        <taxon>Ecdysozoa</taxon>
        <taxon>Arthropoda</taxon>
        <taxon>Crustacea</taxon>
        <taxon>Multicrustacea</taxon>
        <taxon>Malacostraca</taxon>
        <taxon>Eumalacostraca</taxon>
        <taxon>Eucarida</taxon>
        <taxon>Decapoda</taxon>
        <taxon>Pleocyemata</taxon>
        <taxon>Brachyura</taxon>
        <taxon>Eubrachyura</taxon>
        <taxon>Portunoidea</taxon>
        <taxon>Portunidae</taxon>
        <taxon>Portuninae</taxon>
        <taxon>Scylla</taxon>
    </lineage>
</organism>
<comment type="caution">
    <text evidence="7">The sequence shown here is derived from an EMBL/GenBank/DDBJ whole genome shotgun (WGS) entry which is preliminary data.</text>
</comment>
<dbReference type="InterPro" id="IPR015421">
    <property type="entry name" value="PyrdxlP-dep_Trfase_major"/>
</dbReference>
<comment type="similarity">
    <text evidence="4">Belongs to the class-V pyridoxal-phosphate-dependent aminotransferase family. MOCOS subfamily.</text>
</comment>
<dbReference type="Proteomes" id="UP001487740">
    <property type="component" value="Unassembled WGS sequence"/>
</dbReference>
<dbReference type="InterPro" id="IPR005303">
    <property type="entry name" value="MOCOS_middle"/>
</dbReference>
<dbReference type="GO" id="GO:0006777">
    <property type="term" value="P:Mo-molybdopterin cofactor biosynthetic process"/>
    <property type="evidence" value="ECO:0007669"/>
    <property type="project" value="UniProtKB-UniRule"/>
</dbReference>
<feature type="compositionally biased region" description="Polar residues" evidence="5">
    <location>
        <begin position="667"/>
        <end position="692"/>
    </location>
</feature>
<dbReference type="HAMAP" id="MF_03050">
    <property type="entry name" value="MOCOS"/>
    <property type="match status" value="1"/>
</dbReference>
<feature type="region of interest" description="Disordered" evidence="5">
    <location>
        <begin position="235"/>
        <end position="257"/>
    </location>
</feature>
<keyword evidence="1 4" id="KW-0808">Transferase</keyword>
<evidence type="ECO:0000256" key="2">
    <source>
        <dbReference type="ARBA" id="ARBA00022898"/>
    </source>
</evidence>
<evidence type="ECO:0000259" key="6">
    <source>
        <dbReference type="PROSITE" id="PS51340"/>
    </source>
</evidence>
<feature type="compositionally biased region" description="Polar residues" evidence="5">
    <location>
        <begin position="238"/>
        <end position="257"/>
    </location>
</feature>
<dbReference type="PANTHER" id="PTHR14237:SF80">
    <property type="entry name" value="MOLYBDENUM COFACTOR SULFURASE"/>
    <property type="match status" value="1"/>
</dbReference>
<feature type="domain" description="MOSC" evidence="6">
    <location>
        <begin position="872"/>
        <end position="1032"/>
    </location>
</feature>
<dbReference type="Pfam" id="PF00266">
    <property type="entry name" value="Aminotran_5"/>
    <property type="match status" value="2"/>
</dbReference>
<feature type="modified residue" description="N6-(pyridoxal phosphate)lysine" evidence="4">
    <location>
        <position position="353"/>
    </location>
</feature>
<dbReference type="GO" id="GO:0030151">
    <property type="term" value="F:molybdenum ion binding"/>
    <property type="evidence" value="ECO:0007669"/>
    <property type="project" value="UniProtKB-UniRule"/>
</dbReference>
<sequence>MEQGSGFHILSSLKVPPSYNVEEIVVNEFSRMKDQCYLDHASTTLYSERQVQEVMKELSRSLLGNPHSRHTPSDTSTQNVEAVRHRILKYFNTTEEEYDLIFTSGATAALKLVAEHFDWNPGQQAALEDPTALTSSERDTTELRNKSQHCKRNKEEESSAGAFVYVQENHTSVLGIRGPAHKAGCDVYCLTTTEARDLLKEDVMNVTDAKEVSVSSCKDAGNSSEDSNVTECCKNHPKNSCSPRSSTTKTCSPSPQGQIKRRNCLFAYSAQCNFSGSKAPLQWIRRVQDGALHGLLSTPPMNRQAAGRSSTESRGCPQGPTWYVVLDAASLVATCPLDLTRWKPDFVSVSFYKIFGYPTGLGCLLVGRRAWGLLQKTYHGGGTVLMVDSRNIVTVPRPTLHERFEDGSLPFLSIPALRHGLDTIERLTGGIQNIEAHVYRLARYTHHTLRSMRHAGGTPVAHLFLAPGDTWQPDTHGSIVNFNLKNPDGSYVGYAQVERVASLYNIHLRTGCVCNPGACQVHLGITPEKLIGQFKAGHVCGDALDLVDGEPTGSVRVSFGYCSTYKDADQLLRMVQECFVEQPMTFDLTWMEGEVDLSWMRQEGGAGEIDKKEEGDSNDSGRRKGETDANEERKVELLDKGKVNITNNKSNNNGNNNNNSNSIKNNPPTQTHRNTTSSSVPSTRNITSSTQDSPHRLTDIVVYPVKSCGGVRVEAWWLGNAGLWLDHHWMVVTGGGATLTQKRLPSMALISPRFNLECGELVLSFEGEWWGWWGCLLSLILPKLHSLLSPPPFTSEDENYGSLIPFHPFCLKLNLKMFISGEAEELSIPLNPTEPLDTTRASLCGGRVCGVQVQGLDCGEEAGDWLSRMLGMPDLRLMMQTNHRPGKLGKRGSGASGENLSLANESQYLVIHRPSVRSLLKEINSRGLEALTENELLERFRGNLVTDGGEAYEEDSWDTLTINGTTLQVQGCCRRCQMVCVVPGSGQRTREPMLSLSAARGSSMLFGVHASALPASAKEKRELCVGASVKVTVK</sequence>
<keyword evidence="2 4" id="KW-0663">Pyridoxal phosphate</keyword>
<proteinExistence type="inferred from homology"/>
<dbReference type="SUPFAM" id="SSF53383">
    <property type="entry name" value="PLP-dependent transferases"/>
    <property type="match status" value="2"/>
</dbReference>
<evidence type="ECO:0000313" key="8">
    <source>
        <dbReference type="Proteomes" id="UP001487740"/>
    </source>
</evidence>
<accession>A0AAW0TBE1</accession>
<dbReference type="GO" id="GO:0016829">
    <property type="term" value="F:lyase activity"/>
    <property type="evidence" value="ECO:0007669"/>
    <property type="project" value="UniProtKB-UniRule"/>
</dbReference>
<comment type="cofactor">
    <cofactor evidence="4">
        <name>pyridoxal 5'-phosphate</name>
        <dbReference type="ChEBI" id="CHEBI:597326"/>
    </cofactor>
</comment>
<evidence type="ECO:0000256" key="5">
    <source>
        <dbReference type="SAM" id="MobiDB-lite"/>
    </source>
</evidence>
<dbReference type="InterPro" id="IPR028886">
    <property type="entry name" value="MoCo_sulfurase"/>
</dbReference>